<organism evidence="1 2">
    <name type="scientific">Linum trigynum</name>
    <dbReference type="NCBI Taxonomy" id="586398"/>
    <lineage>
        <taxon>Eukaryota</taxon>
        <taxon>Viridiplantae</taxon>
        <taxon>Streptophyta</taxon>
        <taxon>Embryophyta</taxon>
        <taxon>Tracheophyta</taxon>
        <taxon>Spermatophyta</taxon>
        <taxon>Magnoliopsida</taxon>
        <taxon>eudicotyledons</taxon>
        <taxon>Gunneridae</taxon>
        <taxon>Pentapetalae</taxon>
        <taxon>rosids</taxon>
        <taxon>fabids</taxon>
        <taxon>Malpighiales</taxon>
        <taxon>Linaceae</taxon>
        <taxon>Linum</taxon>
    </lineage>
</organism>
<name>A0AAV2E320_9ROSI</name>
<dbReference type="InterPro" id="IPR011990">
    <property type="entry name" value="TPR-like_helical_dom_sf"/>
</dbReference>
<reference evidence="1 2" key="1">
    <citation type="submission" date="2024-04" db="EMBL/GenBank/DDBJ databases">
        <authorList>
            <person name="Fracassetti M."/>
        </authorList>
    </citation>
    <scope>NUCLEOTIDE SEQUENCE [LARGE SCALE GENOMIC DNA]</scope>
</reference>
<dbReference type="AlphaFoldDB" id="A0AAV2E320"/>
<protein>
    <submittedName>
        <fullName evidence="1">Uncharacterized protein</fullName>
    </submittedName>
</protein>
<dbReference type="PANTHER" id="PTHR47926">
    <property type="entry name" value="PENTATRICOPEPTIDE REPEAT-CONTAINING PROTEIN"/>
    <property type="match status" value="1"/>
</dbReference>
<accession>A0AAV2E320</accession>
<dbReference type="Proteomes" id="UP001497516">
    <property type="component" value="Chromosome 4"/>
</dbReference>
<dbReference type="GO" id="GO:0009451">
    <property type="term" value="P:RNA modification"/>
    <property type="evidence" value="ECO:0007669"/>
    <property type="project" value="InterPro"/>
</dbReference>
<dbReference type="EMBL" id="OZ034817">
    <property type="protein sequence ID" value="CAL1380202.1"/>
    <property type="molecule type" value="Genomic_DNA"/>
</dbReference>
<proteinExistence type="predicted"/>
<keyword evidence="2" id="KW-1185">Reference proteome</keyword>
<gene>
    <name evidence="1" type="ORF">LTRI10_LOCUS21661</name>
</gene>
<sequence length="138" mass="14983">MSSSCSRKGLKEMVALGMQSLTPAGSAKSPGQALNFFKHMRILGCAPNEITFAGVLGSCGDCLALVFVKQTHGLVVRYGFSGNVILETSLVDDYGKCKAMRAARRIFDEIEFPNDVTCNVLVRRYLGALLLCYIILVL</sequence>
<dbReference type="InterPro" id="IPR046960">
    <property type="entry name" value="PPR_At4g14850-like_plant"/>
</dbReference>
<evidence type="ECO:0000313" key="1">
    <source>
        <dbReference type="EMBL" id="CAL1380202.1"/>
    </source>
</evidence>
<evidence type="ECO:0000313" key="2">
    <source>
        <dbReference type="Proteomes" id="UP001497516"/>
    </source>
</evidence>
<dbReference type="GO" id="GO:0003723">
    <property type="term" value="F:RNA binding"/>
    <property type="evidence" value="ECO:0007669"/>
    <property type="project" value="InterPro"/>
</dbReference>
<dbReference type="Gene3D" id="1.25.40.10">
    <property type="entry name" value="Tetratricopeptide repeat domain"/>
    <property type="match status" value="1"/>
</dbReference>